<feature type="region of interest" description="Disordered" evidence="1">
    <location>
        <begin position="154"/>
        <end position="174"/>
    </location>
</feature>
<dbReference type="RefSeq" id="XP_056045169.1">
    <property type="nucleotide sequence ID" value="XM_056191416.1"/>
</dbReference>
<dbReference type="EMBL" id="JARPMG010000003">
    <property type="protein sequence ID" value="KAJ8101719.1"/>
    <property type="molecule type" value="Genomic_DNA"/>
</dbReference>
<proteinExistence type="predicted"/>
<dbReference type="GeneID" id="80886582"/>
<accession>A0AAD7QUL0</accession>
<reference evidence="3" key="1">
    <citation type="submission" date="2023-03" db="EMBL/GenBank/DDBJ databases">
        <title>Near-Complete genome sequence of Lipomyces tetrasporous NRRL Y-64009, an oleaginous yeast capable of growing on lignocellulosic hydrolysates.</title>
        <authorList>
            <consortium name="Lawrence Berkeley National Laboratory"/>
            <person name="Jagtap S.S."/>
            <person name="Liu J.-J."/>
            <person name="Walukiewicz H.E."/>
            <person name="Pangilinan J."/>
            <person name="Lipzen A."/>
            <person name="Ahrendt S."/>
            <person name="Koriabine M."/>
            <person name="Cobaugh K."/>
            <person name="Salamov A."/>
            <person name="Yoshinaga Y."/>
            <person name="Ng V."/>
            <person name="Daum C."/>
            <person name="Grigoriev I.V."/>
            <person name="Slininger P.J."/>
            <person name="Dien B.S."/>
            <person name="Jin Y.-S."/>
            <person name="Rao C.V."/>
        </authorList>
    </citation>
    <scope>NUCLEOTIDE SEQUENCE</scope>
    <source>
        <strain evidence="3">NRRL Y-64009</strain>
    </source>
</reference>
<keyword evidence="2" id="KW-0472">Membrane</keyword>
<organism evidence="3 4">
    <name type="scientific">Lipomyces tetrasporus</name>
    <dbReference type="NCBI Taxonomy" id="54092"/>
    <lineage>
        <taxon>Eukaryota</taxon>
        <taxon>Fungi</taxon>
        <taxon>Dikarya</taxon>
        <taxon>Ascomycota</taxon>
        <taxon>Saccharomycotina</taxon>
        <taxon>Lipomycetes</taxon>
        <taxon>Lipomycetales</taxon>
        <taxon>Lipomycetaceae</taxon>
        <taxon>Lipomyces</taxon>
    </lineage>
</organism>
<evidence type="ECO:0000256" key="1">
    <source>
        <dbReference type="SAM" id="MobiDB-lite"/>
    </source>
</evidence>
<keyword evidence="4" id="KW-1185">Reference proteome</keyword>
<keyword evidence="2" id="KW-0812">Transmembrane</keyword>
<gene>
    <name evidence="3" type="ORF">POJ06DRAFT_69731</name>
</gene>
<keyword evidence="2" id="KW-1133">Transmembrane helix</keyword>
<evidence type="ECO:0000313" key="3">
    <source>
        <dbReference type="EMBL" id="KAJ8101719.1"/>
    </source>
</evidence>
<feature type="region of interest" description="Disordered" evidence="1">
    <location>
        <begin position="369"/>
        <end position="466"/>
    </location>
</feature>
<evidence type="ECO:0000313" key="4">
    <source>
        <dbReference type="Proteomes" id="UP001217417"/>
    </source>
</evidence>
<feature type="compositionally biased region" description="Basic and acidic residues" evidence="1">
    <location>
        <begin position="405"/>
        <end position="416"/>
    </location>
</feature>
<feature type="region of interest" description="Disordered" evidence="1">
    <location>
        <begin position="276"/>
        <end position="302"/>
    </location>
</feature>
<feature type="region of interest" description="Disordered" evidence="1">
    <location>
        <begin position="597"/>
        <end position="632"/>
    </location>
</feature>
<name>A0AAD7QUL0_9ASCO</name>
<comment type="caution">
    <text evidence="3">The sequence shown here is derived from an EMBL/GenBank/DDBJ whole genome shotgun (WGS) entry which is preliminary data.</text>
</comment>
<feature type="compositionally biased region" description="Polar residues" evidence="1">
    <location>
        <begin position="376"/>
        <end position="394"/>
    </location>
</feature>
<evidence type="ECO:0000256" key="2">
    <source>
        <dbReference type="SAM" id="Phobius"/>
    </source>
</evidence>
<sequence length="747" mass="82294">MALRCANMRQPEVMRRGLAVQSPCEAVRSCRLPTAGRSVENSMRIDLRRSYYFGWSNKSISHRLLDADREQYRDFWRVWKTRKVNLHNVEFIRPTDGSSRYVERNLFSKLRGQVSPKVQHCKPYIVRDTTNPDLGLFDYMAEYFAARSLHESRKQEAKRTAPTGNTRTFDEGQIPPVATSTTILRQYDRNSGQVPTSTVREYYTELFAPDKQSGSGNTIVERFFKHLLDVDRPFPHAIDIAAAVKRTAPEVNAKVVPYTIFPRLWPLAARCKLSTSRMEKSPTKDATSSLTPEPGIFGGTVGNVRPNGPVRVDVVTLAGGPLYLAKLRDAKKDEGSVVQQECADNSPAKHANCRPQAQSVRVSKAYEAMPDESVGTAEQSSRSITGLEVTSSGDINEAPVASAEDTARTDGSDAARLESAAVEQTNAKQKAGDDAEVLAGEVAPELAPESIGERTLGKTSESDPAADVEQTIAYAERLNASSETIITEDSGKSEGNTASKTLNDELHENLDSVVSSQAELEKIVESLRSDYDWLNDTQEDFNSQIEELRDSIESTNLHLTRMAKDYSFSDDQSKLAAAIEAAVEKKLKSMNIEIKEGVDPTLSEREHSGRPPQDDGRRADVNDKRSPRDEKAIVDQSTEMLVITPARSEVRTKVAPGLANQILPPPPASAFDALGQLSRSQARRVRILTKQGWVLVSAARNGSLVFQKRPRGTITNARRAAKVLSGVVLVSTVILTVLVGYGYTTVI</sequence>
<feature type="transmembrane region" description="Helical" evidence="2">
    <location>
        <begin position="723"/>
        <end position="743"/>
    </location>
</feature>
<protein>
    <submittedName>
        <fullName evidence="3">Uncharacterized protein</fullName>
    </submittedName>
</protein>
<dbReference type="Proteomes" id="UP001217417">
    <property type="component" value="Unassembled WGS sequence"/>
</dbReference>
<dbReference type="AlphaFoldDB" id="A0AAD7QUL0"/>